<dbReference type="Proteomes" id="UP001139012">
    <property type="component" value="Unassembled WGS sequence"/>
</dbReference>
<accession>A0A9X1RAR9</accession>
<keyword evidence="2" id="KW-1133">Transmembrane helix</keyword>
<dbReference type="RefSeq" id="WP_128930068.1">
    <property type="nucleotide sequence ID" value="NZ_JAKLTY010000009.1"/>
</dbReference>
<dbReference type="AlphaFoldDB" id="A0A9X1RAR9"/>
<feature type="transmembrane region" description="Helical" evidence="2">
    <location>
        <begin position="21"/>
        <end position="46"/>
    </location>
</feature>
<protein>
    <submittedName>
        <fullName evidence="3">General secretion pathway protein GspJ</fullName>
    </submittedName>
</protein>
<keyword evidence="2" id="KW-0472">Membrane</keyword>
<comment type="caution">
    <text evidence="3">The sequence shown here is derived from an EMBL/GenBank/DDBJ whole genome shotgun (WGS) entry which is preliminary data.</text>
</comment>
<dbReference type="EMBL" id="JAKLUA010000009">
    <property type="protein sequence ID" value="MCG2670400.1"/>
    <property type="molecule type" value="Genomic_DNA"/>
</dbReference>
<proteinExistence type="predicted"/>
<evidence type="ECO:0000313" key="3">
    <source>
        <dbReference type="EMBL" id="MCG2628167.1"/>
    </source>
</evidence>
<name>A0A9X1RAR9_9BRAD</name>
<evidence type="ECO:0000256" key="1">
    <source>
        <dbReference type="SAM" id="MobiDB-lite"/>
    </source>
</evidence>
<reference evidence="3" key="1">
    <citation type="submission" date="2022-01" db="EMBL/GenBank/DDBJ databases">
        <title>Genome sequnece data of strain Bradyrhizobium sp. nov.</title>
        <authorList>
            <person name="Zhang J."/>
        </authorList>
    </citation>
    <scope>NUCLEOTIDE SEQUENCE</scope>
    <source>
        <strain evidence="4">WYCCWR 12774</strain>
        <strain evidence="3">WYCCWR 13023</strain>
    </source>
</reference>
<feature type="region of interest" description="Disordered" evidence="1">
    <location>
        <begin position="220"/>
        <end position="244"/>
    </location>
</feature>
<evidence type="ECO:0000313" key="6">
    <source>
        <dbReference type="Proteomes" id="UP001139054"/>
    </source>
</evidence>
<dbReference type="EMBL" id="JAKLTY010000009">
    <property type="protein sequence ID" value="MCG2628167.1"/>
    <property type="molecule type" value="Genomic_DNA"/>
</dbReference>
<keyword evidence="2" id="KW-0812">Transmembrane</keyword>
<gene>
    <name evidence="4" type="ORF">L6637_25870</name>
    <name evidence="3" type="ORF">L6654_16155</name>
</gene>
<sequence length="244" mass="25914">MIARDHLSQALHRASIAGFTLFEALAAIVLMGIVVFCLSTIATHWLPSWDRGLARAQRAELIGIALDRLTADLAASQFISANGGSKKPLFNGTEGSVTFVRTVTSPNAKSGLEIVKIETIKDPTGLVLIRSSRPFVLFEGAIDPSGFGNPVVLLRSPYRAEFAYAGPGGVWKANWLNVGHLPAAIRLTVQDHTLGEARVISTTTLIHVDAPALCISGKSTDCTGEPDTSPDTAPAADSLESRRT</sequence>
<keyword evidence="5" id="KW-1185">Reference proteome</keyword>
<evidence type="ECO:0000313" key="4">
    <source>
        <dbReference type="EMBL" id="MCG2670400.1"/>
    </source>
</evidence>
<evidence type="ECO:0000256" key="2">
    <source>
        <dbReference type="SAM" id="Phobius"/>
    </source>
</evidence>
<evidence type="ECO:0000313" key="5">
    <source>
        <dbReference type="Proteomes" id="UP001139012"/>
    </source>
</evidence>
<organism evidence="3 6">
    <name type="scientific">Bradyrhizobium zhengyangense</name>
    <dbReference type="NCBI Taxonomy" id="2911009"/>
    <lineage>
        <taxon>Bacteria</taxon>
        <taxon>Pseudomonadati</taxon>
        <taxon>Pseudomonadota</taxon>
        <taxon>Alphaproteobacteria</taxon>
        <taxon>Hyphomicrobiales</taxon>
        <taxon>Nitrobacteraceae</taxon>
        <taxon>Bradyrhizobium</taxon>
    </lineage>
</organism>
<dbReference type="Proteomes" id="UP001139054">
    <property type="component" value="Unassembled WGS sequence"/>
</dbReference>